<organism evidence="1 2">
    <name type="scientific">Mycena sanguinolenta</name>
    <dbReference type="NCBI Taxonomy" id="230812"/>
    <lineage>
        <taxon>Eukaryota</taxon>
        <taxon>Fungi</taxon>
        <taxon>Dikarya</taxon>
        <taxon>Basidiomycota</taxon>
        <taxon>Agaricomycotina</taxon>
        <taxon>Agaricomycetes</taxon>
        <taxon>Agaricomycetidae</taxon>
        <taxon>Agaricales</taxon>
        <taxon>Marasmiineae</taxon>
        <taxon>Mycenaceae</taxon>
        <taxon>Mycena</taxon>
    </lineage>
</organism>
<comment type="caution">
    <text evidence="1">The sequence shown here is derived from an EMBL/GenBank/DDBJ whole genome shotgun (WGS) entry which is preliminary data.</text>
</comment>
<protein>
    <submittedName>
        <fullName evidence="1">Uncharacterized protein</fullName>
    </submittedName>
</protein>
<sequence>MDVGPPAGVETSTLVLPTPTGATLPEPCPTTVILAVECISWDIRRAKAFSSCSPASSGSVQSRTGGLAPVERCSVTLAFSFPVPVFLPRADDGVLMIDFSLFIFHCNFKSFSVLEQSPRHILTSHTWPGSASSCP</sequence>
<proteinExistence type="predicted"/>
<dbReference type="Proteomes" id="UP000623467">
    <property type="component" value="Unassembled WGS sequence"/>
</dbReference>
<evidence type="ECO:0000313" key="1">
    <source>
        <dbReference type="EMBL" id="KAF7337436.1"/>
    </source>
</evidence>
<keyword evidence="2" id="KW-1185">Reference proteome</keyword>
<dbReference type="AlphaFoldDB" id="A0A8H7CID8"/>
<name>A0A8H7CID8_9AGAR</name>
<dbReference type="EMBL" id="JACAZH010000033">
    <property type="protein sequence ID" value="KAF7337436.1"/>
    <property type="molecule type" value="Genomic_DNA"/>
</dbReference>
<evidence type="ECO:0000313" key="2">
    <source>
        <dbReference type="Proteomes" id="UP000623467"/>
    </source>
</evidence>
<reference evidence="1" key="1">
    <citation type="submission" date="2020-05" db="EMBL/GenBank/DDBJ databases">
        <title>Mycena genomes resolve the evolution of fungal bioluminescence.</title>
        <authorList>
            <person name="Tsai I.J."/>
        </authorList>
    </citation>
    <scope>NUCLEOTIDE SEQUENCE</scope>
    <source>
        <strain evidence="1">160909Yilan</strain>
    </source>
</reference>
<gene>
    <name evidence="1" type="ORF">MSAN_02216300</name>
</gene>
<accession>A0A8H7CID8</accession>